<sequence length="61" mass="6579">MACWKGCRAAKENIRLFAAAKTWRRCADEIDGTTGEAKERGNANLDSNPSLAEAAKRVPSA</sequence>
<dbReference type="EMBL" id="FNXB01000152">
    <property type="protein sequence ID" value="SEI22772.1"/>
    <property type="molecule type" value="Genomic_DNA"/>
</dbReference>
<dbReference type="Proteomes" id="UP000183063">
    <property type="component" value="Unassembled WGS sequence"/>
</dbReference>
<organism evidence="2 4">
    <name type="scientific">Rhizobium tibeticum</name>
    <dbReference type="NCBI Taxonomy" id="501024"/>
    <lineage>
        <taxon>Bacteria</taxon>
        <taxon>Pseudomonadati</taxon>
        <taxon>Pseudomonadota</taxon>
        <taxon>Alphaproteobacteria</taxon>
        <taxon>Hyphomicrobiales</taxon>
        <taxon>Rhizobiaceae</taxon>
        <taxon>Rhizobium/Agrobacterium group</taxon>
        <taxon>Rhizobium</taxon>
    </lineage>
</organism>
<accession>A0A1H8X9W1</accession>
<gene>
    <name evidence="2" type="ORF">RTCCBAU85039_6911</name>
    <name evidence="3" type="ORF">SAMN05216228_11224</name>
</gene>
<dbReference type="RefSeq" id="WP_072382398.1">
    <property type="nucleotide sequence ID" value="NZ_FNXB01000152.1"/>
</dbReference>
<feature type="region of interest" description="Disordered" evidence="1">
    <location>
        <begin position="33"/>
        <end position="61"/>
    </location>
</feature>
<evidence type="ECO:0000313" key="4">
    <source>
        <dbReference type="Proteomes" id="UP000183063"/>
    </source>
</evidence>
<evidence type="ECO:0000313" key="2">
    <source>
        <dbReference type="EMBL" id="SEI22772.1"/>
    </source>
</evidence>
<reference evidence="3 5" key="3">
    <citation type="submission" date="2016-10" db="EMBL/GenBank/DDBJ databases">
        <authorList>
            <person name="Varghese N."/>
            <person name="Submissions S."/>
        </authorList>
    </citation>
    <scope>NUCLEOTIDE SEQUENCE [LARGE SCALE GENOMIC DNA]</scope>
    <source>
        <strain evidence="3 5">CGMCC 1.7071</strain>
    </source>
</reference>
<proteinExistence type="predicted"/>
<keyword evidence="5" id="KW-1185">Reference proteome</keyword>
<reference evidence="4" key="1">
    <citation type="submission" date="2016-10" db="EMBL/GenBank/DDBJ databases">
        <authorList>
            <person name="Wibberg D."/>
        </authorList>
    </citation>
    <scope>NUCLEOTIDE SEQUENCE [LARGE SCALE GENOMIC DNA]</scope>
</reference>
<evidence type="ECO:0000256" key="1">
    <source>
        <dbReference type="SAM" id="MobiDB-lite"/>
    </source>
</evidence>
<name>A0A1H8X9W1_9HYPH</name>
<dbReference type="AlphaFoldDB" id="A0A1H8X9W1"/>
<dbReference type="Proteomes" id="UP000198939">
    <property type="component" value="Unassembled WGS sequence"/>
</dbReference>
<evidence type="ECO:0000313" key="5">
    <source>
        <dbReference type="Proteomes" id="UP000198939"/>
    </source>
</evidence>
<dbReference type="STRING" id="501024.RTCCBAU85039_6911"/>
<reference evidence="2" key="2">
    <citation type="submission" date="2016-10" db="EMBL/GenBank/DDBJ databases">
        <authorList>
            <person name="de Groot N.N."/>
        </authorList>
    </citation>
    <scope>NUCLEOTIDE SEQUENCE [LARGE SCALE GENOMIC DNA]</scope>
    <source>
        <strain evidence="2">CCBAU85039</strain>
    </source>
</reference>
<evidence type="ECO:0000313" key="3">
    <source>
        <dbReference type="EMBL" id="SEP36642.1"/>
    </source>
</evidence>
<protein>
    <submittedName>
        <fullName evidence="2">Uncharacterized protein</fullName>
    </submittedName>
</protein>
<dbReference type="EMBL" id="FOCV01000122">
    <property type="protein sequence ID" value="SEP36642.1"/>
    <property type="molecule type" value="Genomic_DNA"/>
</dbReference>